<dbReference type="AlphaFoldDB" id="A0A2S2DJB2"/>
<dbReference type="Gene3D" id="3.30.420.40">
    <property type="match status" value="2"/>
</dbReference>
<accession>A0A2S2DJB2</accession>
<dbReference type="InterPro" id="IPR036390">
    <property type="entry name" value="WH_DNA-bd_sf"/>
</dbReference>
<evidence type="ECO:0000256" key="1">
    <source>
        <dbReference type="ARBA" id="ARBA00006479"/>
    </source>
</evidence>
<protein>
    <submittedName>
        <fullName evidence="2">ROK family transcriptional regulator</fullName>
    </submittedName>
</protein>
<dbReference type="OrthoDB" id="9810372at2"/>
<proteinExistence type="inferred from homology"/>
<dbReference type="SUPFAM" id="SSF53067">
    <property type="entry name" value="Actin-like ATPase domain"/>
    <property type="match status" value="1"/>
</dbReference>
<gene>
    <name evidence="2" type="ORF">DIR46_13875</name>
</gene>
<dbReference type="PANTHER" id="PTHR18964:SF149">
    <property type="entry name" value="BIFUNCTIONAL UDP-N-ACETYLGLUCOSAMINE 2-EPIMERASE_N-ACETYLMANNOSAMINE KINASE"/>
    <property type="match status" value="1"/>
</dbReference>
<dbReference type="Gene3D" id="1.10.10.10">
    <property type="entry name" value="Winged helix-like DNA-binding domain superfamily/Winged helix DNA-binding domain"/>
    <property type="match status" value="1"/>
</dbReference>
<dbReference type="Proteomes" id="UP000245820">
    <property type="component" value="Chromosome"/>
</dbReference>
<dbReference type="RefSeq" id="WP_109345752.1">
    <property type="nucleotide sequence ID" value="NZ_CP029343.1"/>
</dbReference>
<evidence type="ECO:0000313" key="3">
    <source>
        <dbReference type="Proteomes" id="UP000245820"/>
    </source>
</evidence>
<evidence type="ECO:0000313" key="2">
    <source>
        <dbReference type="EMBL" id="AWL05414.1"/>
    </source>
</evidence>
<dbReference type="InterPro" id="IPR000600">
    <property type="entry name" value="ROK"/>
</dbReference>
<dbReference type="CDD" id="cd23763">
    <property type="entry name" value="ASKHA_ATPase_ROK"/>
    <property type="match status" value="1"/>
</dbReference>
<dbReference type="InterPro" id="IPR036388">
    <property type="entry name" value="WH-like_DNA-bd_sf"/>
</dbReference>
<dbReference type="SUPFAM" id="SSF46785">
    <property type="entry name" value="Winged helix' DNA-binding domain"/>
    <property type="match status" value="1"/>
</dbReference>
<reference evidence="2 3" key="1">
    <citation type="submission" date="2018-05" db="EMBL/GenBank/DDBJ databases">
        <title>Complete genome sequence of Massilia oculi sp. nov. CCUG 43427T (=DSM 26321T), the type strain of M. oculi, and comparison with genome sequences of other Massilia strains.</title>
        <authorList>
            <person name="Zhu B."/>
        </authorList>
    </citation>
    <scope>NUCLEOTIDE SEQUENCE [LARGE SCALE GENOMIC DNA]</scope>
    <source>
        <strain evidence="2 3">CCUG 43427</strain>
    </source>
</reference>
<keyword evidence="3" id="KW-1185">Reference proteome</keyword>
<organism evidence="2 3">
    <name type="scientific">Massilia oculi</name>
    <dbReference type="NCBI Taxonomy" id="945844"/>
    <lineage>
        <taxon>Bacteria</taxon>
        <taxon>Pseudomonadati</taxon>
        <taxon>Pseudomonadota</taxon>
        <taxon>Betaproteobacteria</taxon>
        <taxon>Burkholderiales</taxon>
        <taxon>Oxalobacteraceae</taxon>
        <taxon>Telluria group</taxon>
        <taxon>Massilia</taxon>
    </lineage>
</organism>
<sequence length="373" mass="39261">MKAARLHLLSEEKRLLWHLRTKGAMPRTELALSLQVSNSALTKLSHNLISLGLIEEREALEAPTRGRPTIPLGISPQGGFAAGATVHKGVLEIALVDFSGEIIALVSEQIGTPSPVEFAAIVQGHLDVLGVRHRLLGQRFFGIGVGLPGSPRSRTGDSWHTVKELPGWNDVPLGQMLGEALGTAVLLENDANAAAMAEYYLSSAGRKASTVVVILLGYGIGAGVIEDGRLVKGGFGAAGEIGMLYPGHLPRPSTLDLLAVLREAGCGIESVARFDELTAGFEEVVEGWLDRAASQLEVLVNSAIAWFDPEDVVFSSPLPASVVERLAERLNAMPLCWSPERPGQIRISALGGSAIALGAALLPIHAATTLVAG</sequence>
<dbReference type="PANTHER" id="PTHR18964">
    <property type="entry name" value="ROK (REPRESSOR, ORF, KINASE) FAMILY"/>
    <property type="match status" value="1"/>
</dbReference>
<dbReference type="EMBL" id="CP029343">
    <property type="protein sequence ID" value="AWL05414.1"/>
    <property type="molecule type" value="Genomic_DNA"/>
</dbReference>
<name>A0A2S2DJB2_9BURK</name>
<comment type="similarity">
    <text evidence="1">Belongs to the ROK (NagC/XylR) family.</text>
</comment>
<dbReference type="KEGG" id="mtim:DIR46_13875"/>
<dbReference type="Pfam" id="PF00480">
    <property type="entry name" value="ROK"/>
    <property type="match status" value="1"/>
</dbReference>
<dbReference type="InterPro" id="IPR043129">
    <property type="entry name" value="ATPase_NBD"/>
</dbReference>